<dbReference type="GO" id="GO:0032259">
    <property type="term" value="P:methylation"/>
    <property type="evidence" value="ECO:0007669"/>
    <property type="project" value="UniProtKB-KW"/>
</dbReference>
<accession>A0A0F5Y9S6</accession>
<dbReference type="RefSeq" id="WP_046281425.1">
    <property type="nucleotide sequence ID" value="NZ_LATL02000112.1"/>
</dbReference>
<sequence length="375" mass="43304">MISNDFNQLHPPLQAFIQDQAPFPLEFNSLISEQDEMYLFALENHKIPEKARIRYYFNGRRIFDAVRQVVQWKFHSFNRLNSFLDFASGYGRFTRFLTQEIPPQNVWISDIYRDAVKFQQQQFGVNGIVSTASPAEYSVNQQFDCILACSFFSHLPEQTFTLWMQKLYHLISSEGILLFSVHDRDLLPPESKIKSDEILFIPQSESYSLDVNEYGTSYVGEEFVRQTVQNVSEGQAICERIPQGICRYQDLYIVAKSPLPDFNQLNFSHHPFGRLEQINLTAEGELHIRGWVSEINPNSQIEAILISINGEFIKQVKPEQNSSADQTFSWSTQINLPSLSPEDIILIKAINTRNLEWVFEAATLEVLQAASNEIR</sequence>
<evidence type="ECO:0000313" key="1">
    <source>
        <dbReference type="EMBL" id="KKD35397.1"/>
    </source>
</evidence>
<dbReference type="GO" id="GO:0008168">
    <property type="term" value="F:methyltransferase activity"/>
    <property type="evidence" value="ECO:0007669"/>
    <property type="project" value="UniProtKB-KW"/>
</dbReference>
<evidence type="ECO:0000313" key="2">
    <source>
        <dbReference type="Proteomes" id="UP000033607"/>
    </source>
</evidence>
<comment type="caution">
    <text evidence="1">The sequence shown here is derived from an EMBL/GenBank/DDBJ whole genome shotgun (WGS) entry which is preliminary data.</text>
</comment>
<keyword evidence="1" id="KW-0808">Transferase</keyword>
<dbReference type="AlphaFoldDB" id="A0A0F5Y9S6"/>
<dbReference type="Gene3D" id="3.40.50.150">
    <property type="entry name" value="Vaccinia Virus protein VP39"/>
    <property type="match status" value="1"/>
</dbReference>
<gene>
    <name evidence="1" type="ORF">WN50_25555</name>
</gene>
<dbReference type="SUPFAM" id="SSF53335">
    <property type="entry name" value="S-adenosyl-L-methionine-dependent methyltransferases"/>
    <property type="match status" value="1"/>
</dbReference>
<name>A0A0F5Y9S6_9CYAN</name>
<protein>
    <submittedName>
        <fullName evidence="1">Methyltransferase type 11</fullName>
    </submittedName>
</protein>
<reference evidence="1 2" key="1">
    <citation type="submission" date="2015-06" db="EMBL/GenBank/DDBJ databases">
        <title>Draft genome assembly of filamentous brackish cyanobacterium Limnoraphis robusta strain CS-951.</title>
        <authorList>
            <person name="Willis A."/>
            <person name="Parks M."/>
            <person name="Burford M.A."/>
        </authorList>
    </citation>
    <scope>NUCLEOTIDE SEQUENCE [LARGE SCALE GENOMIC DNA]</scope>
    <source>
        <strain evidence="1 2">CS-951</strain>
    </source>
</reference>
<dbReference type="Pfam" id="PF13489">
    <property type="entry name" value="Methyltransf_23"/>
    <property type="match status" value="1"/>
</dbReference>
<dbReference type="EMBL" id="LATL02000112">
    <property type="protein sequence ID" value="KKD35397.1"/>
    <property type="molecule type" value="Genomic_DNA"/>
</dbReference>
<keyword evidence="1" id="KW-0489">Methyltransferase</keyword>
<dbReference type="OrthoDB" id="7209311at2"/>
<proteinExistence type="predicted"/>
<organism evidence="1 2">
    <name type="scientific">Limnoraphis robusta CS-951</name>
    <dbReference type="NCBI Taxonomy" id="1637645"/>
    <lineage>
        <taxon>Bacteria</taxon>
        <taxon>Bacillati</taxon>
        <taxon>Cyanobacteriota</taxon>
        <taxon>Cyanophyceae</taxon>
        <taxon>Oscillatoriophycideae</taxon>
        <taxon>Oscillatoriales</taxon>
        <taxon>Sirenicapillariaceae</taxon>
        <taxon>Limnoraphis</taxon>
    </lineage>
</organism>
<dbReference type="InterPro" id="IPR029063">
    <property type="entry name" value="SAM-dependent_MTases_sf"/>
</dbReference>
<dbReference type="PATRIC" id="fig|1637645.4.peg.2280"/>
<dbReference type="Proteomes" id="UP000033607">
    <property type="component" value="Unassembled WGS sequence"/>
</dbReference>